<dbReference type="SUPFAM" id="SSF51120">
    <property type="entry name" value="beta-Roll"/>
    <property type="match status" value="2"/>
</dbReference>
<accession>A0ABW3YZS4</accession>
<reference evidence="4" key="1">
    <citation type="journal article" date="2019" name="Int. J. Syst. Evol. Microbiol.">
        <title>The Global Catalogue of Microorganisms (GCM) 10K type strain sequencing project: providing services to taxonomists for standard genome sequencing and annotation.</title>
        <authorList>
            <consortium name="The Broad Institute Genomics Platform"/>
            <consortium name="The Broad Institute Genome Sequencing Center for Infectious Disease"/>
            <person name="Wu L."/>
            <person name="Ma J."/>
        </authorList>
    </citation>
    <scope>NUCLEOTIDE SEQUENCE [LARGE SCALE GENOMIC DNA]</scope>
    <source>
        <strain evidence="4">CCUG 55609</strain>
    </source>
</reference>
<evidence type="ECO:0000256" key="2">
    <source>
        <dbReference type="ARBA" id="ARBA00022525"/>
    </source>
</evidence>
<evidence type="ECO:0000313" key="3">
    <source>
        <dbReference type="EMBL" id="MFD1329489.1"/>
    </source>
</evidence>
<dbReference type="InterPro" id="IPR050557">
    <property type="entry name" value="RTX_toxin/Mannuronan_C5-epim"/>
</dbReference>
<dbReference type="RefSeq" id="WP_374840547.1">
    <property type="nucleotide sequence ID" value="NZ_JBHEEW010000015.1"/>
</dbReference>
<keyword evidence="2" id="KW-0964">Secreted</keyword>
<dbReference type="InterPro" id="IPR001343">
    <property type="entry name" value="Hemolysn_Ca-bd"/>
</dbReference>
<sequence>MATFTMYFPGGKYPAGYSPAIDGLTENVMFGSLVELDRATLVGTTSATLIRLKLINGLELRISGTGFSFDSDGATAGTITKFELRQSNGTSLVQKLEVSNLSLVLFEDAAINLDPWQMQAWLLRGSDTLNGSAGMDNLSGHAGNDIMNGLGESDYIEGGEGRDTYDGGEGYDQLSFADARGNANAFRGIVLDAVAGTVTDPWGNQETFKNFESYRGSHFADKMTGSSLGEEFMGLGGRDAINGGGGFDVVRYHRDSSHGGTRGVTVNLATGVAVDGFGRQDTLTSIEGVRGTEFADKLTGSNAANFLRGDGGNDTLAGGLGNDRLDGGSGKDSFIFNTTLNSGTNVDVIEDFDPTADLIKLENSIFKAFGATGALASTAFAANATGLASNASHRIIYEKDTGELYYDADGTGAGNSVLFAKIGTNLALSYQDFLII</sequence>
<dbReference type="PROSITE" id="PS00330">
    <property type="entry name" value="HEMOLYSIN_CALCIUM"/>
    <property type="match status" value="1"/>
</dbReference>
<keyword evidence="4" id="KW-1185">Reference proteome</keyword>
<proteinExistence type="predicted"/>
<dbReference type="EMBL" id="JBHTNF010000011">
    <property type="protein sequence ID" value="MFD1329489.1"/>
    <property type="molecule type" value="Genomic_DNA"/>
</dbReference>
<gene>
    <name evidence="3" type="ORF">ACFQ33_16490</name>
</gene>
<dbReference type="PRINTS" id="PR00313">
    <property type="entry name" value="CABNDNGRPT"/>
</dbReference>
<dbReference type="Proteomes" id="UP001597173">
    <property type="component" value="Unassembled WGS sequence"/>
</dbReference>
<dbReference type="InterPro" id="IPR018511">
    <property type="entry name" value="Hemolysin-typ_Ca-bd_CS"/>
</dbReference>
<dbReference type="InterPro" id="IPR011049">
    <property type="entry name" value="Serralysin-like_metalloprot_C"/>
</dbReference>
<organism evidence="3 4">
    <name type="scientific">Mycoplana ramosa</name>
    <name type="common">Mycoplana bullata</name>
    <dbReference type="NCBI Taxonomy" id="40837"/>
    <lineage>
        <taxon>Bacteria</taxon>
        <taxon>Pseudomonadati</taxon>
        <taxon>Pseudomonadota</taxon>
        <taxon>Alphaproteobacteria</taxon>
        <taxon>Hyphomicrobiales</taxon>
        <taxon>Rhizobiaceae</taxon>
        <taxon>Mycoplana</taxon>
    </lineage>
</organism>
<dbReference type="Pfam" id="PF00353">
    <property type="entry name" value="HemolysinCabind"/>
    <property type="match status" value="3"/>
</dbReference>
<comment type="subcellular location">
    <subcellularLocation>
        <location evidence="1">Secreted</location>
    </subcellularLocation>
</comment>
<dbReference type="Gene3D" id="2.150.10.10">
    <property type="entry name" value="Serralysin-like metalloprotease, C-terminal"/>
    <property type="match status" value="2"/>
</dbReference>
<comment type="caution">
    <text evidence="3">The sequence shown here is derived from an EMBL/GenBank/DDBJ whole genome shotgun (WGS) entry which is preliminary data.</text>
</comment>
<name>A0ABW3YZS4_MYCRA</name>
<evidence type="ECO:0000313" key="4">
    <source>
        <dbReference type="Proteomes" id="UP001597173"/>
    </source>
</evidence>
<evidence type="ECO:0000256" key="1">
    <source>
        <dbReference type="ARBA" id="ARBA00004613"/>
    </source>
</evidence>
<dbReference type="PANTHER" id="PTHR38340:SF1">
    <property type="entry name" value="S-LAYER PROTEIN"/>
    <property type="match status" value="1"/>
</dbReference>
<dbReference type="PANTHER" id="PTHR38340">
    <property type="entry name" value="S-LAYER PROTEIN"/>
    <property type="match status" value="1"/>
</dbReference>
<protein>
    <submittedName>
        <fullName evidence="3">Calcium-binding protein</fullName>
    </submittedName>
</protein>